<evidence type="ECO:0000256" key="3">
    <source>
        <dbReference type="ARBA" id="ARBA00023125"/>
    </source>
</evidence>
<accession>A0A0K2V6P5</accession>
<evidence type="ECO:0000256" key="6">
    <source>
        <dbReference type="ARBA" id="ARBA00038351"/>
    </source>
</evidence>
<keyword evidence="4 8" id="KW-0371">Homeobox</keyword>
<dbReference type="PANTHER" id="PTHR46255">
    <property type="entry name" value="SHORT STATURE HOMEOBOX"/>
    <property type="match status" value="1"/>
</dbReference>
<dbReference type="InterPro" id="IPR003654">
    <property type="entry name" value="OAR_dom"/>
</dbReference>
<keyword evidence="5 8" id="KW-0539">Nucleus</keyword>
<comment type="subcellular location">
    <subcellularLocation>
        <location evidence="1 8 9">Nucleus</location>
    </subcellularLocation>
</comment>
<evidence type="ECO:0000256" key="1">
    <source>
        <dbReference type="ARBA" id="ARBA00004123"/>
    </source>
</evidence>
<evidence type="ECO:0000313" key="13">
    <source>
        <dbReference type="EMBL" id="CDW45611.1"/>
    </source>
</evidence>
<dbReference type="AlphaFoldDB" id="A0A0K2V6P5"/>
<dbReference type="EMBL" id="HACA01028250">
    <property type="protein sequence ID" value="CDW45611.1"/>
    <property type="molecule type" value="Transcribed_RNA"/>
</dbReference>
<evidence type="ECO:0000256" key="8">
    <source>
        <dbReference type="PROSITE-ProRule" id="PRU00108"/>
    </source>
</evidence>
<dbReference type="Pfam" id="PF00046">
    <property type="entry name" value="Homeodomain"/>
    <property type="match status" value="1"/>
</dbReference>
<dbReference type="PANTHER" id="PTHR46255:SF3">
    <property type="entry name" value="HOMEOBOX DOMAIN-CONTAINING PROTEIN"/>
    <property type="match status" value="1"/>
</dbReference>
<evidence type="ECO:0000259" key="11">
    <source>
        <dbReference type="PROSITE" id="PS50071"/>
    </source>
</evidence>
<keyword evidence="2" id="KW-0217">Developmental protein</keyword>
<comment type="similarity">
    <text evidence="6">Belongs to the paired homeobox family. Unc-4 subfamily.</text>
</comment>
<dbReference type="GO" id="GO:0005634">
    <property type="term" value="C:nucleus"/>
    <property type="evidence" value="ECO:0007669"/>
    <property type="project" value="UniProtKB-SubCell"/>
</dbReference>
<dbReference type="GO" id="GO:0000981">
    <property type="term" value="F:DNA-binding transcription factor activity, RNA polymerase II-specific"/>
    <property type="evidence" value="ECO:0007669"/>
    <property type="project" value="InterPro"/>
</dbReference>
<feature type="non-terminal residue" evidence="13">
    <location>
        <position position="1"/>
    </location>
</feature>
<evidence type="ECO:0000256" key="9">
    <source>
        <dbReference type="RuleBase" id="RU000682"/>
    </source>
</evidence>
<name>A0A0K2V6P5_LEPSM</name>
<sequence length="380" mass="41832">KRLVKSNDFIMDKEEKEFFESGAEEEDENISVLVKKENSSVVVCEKPDTTTLIAPSISTFGEESKKSEKSKPRRSRTNFTLEQLNELERLFDETHYPDAFMREELSDRLRLSEARVQVWFQNRRAKCRKHESHHFKGISSSSASITPIGTTTPSSPRLLPLLKSNSIPLGSAASSNNNKVYHPGVAPSTTKSTSKILLKTKTDKQDPSPPYNSTLNTTSSIVSSISSGILHERLMEHVLKNMEPPTLTPPPPLMSPEQYTAVAMAAFGAAAASESFHHHTSSSSPNRLVGQSFLMSSLLSSSKSWISRDPFSPSSSPYGLGSFLPSSSNLFSHPSHPPFSSSSLSNLPPSEMIEKSSSIADLRYKAKKHQEALGIISDPH</sequence>
<dbReference type="PROSITE" id="PS00027">
    <property type="entry name" value="HOMEOBOX_1"/>
    <property type="match status" value="1"/>
</dbReference>
<dbReference type="OrthoDB" id="6159439at2759"/>
<feature type="DNA-binding region" description="Homeobox" evidence="8">
    <location>
        <begin position="72"/>
        <end position="131"/>
    </location>
</feature>
<keyword evidence="3 8" id="KW-0238">DNA-binding</keyword>
<dbReference type="FunFam" id="1.10.10.60:FF:000057">
    <property type="entry name" value="Short stature homeobox 2"/>
    <property type="match status" value="1"/>
</dbReference>
<dbReference type="SMART" id="SM00389">
    <property type="entry name" value="HOX"/>
    <property type="match status" value="1"/>
</dbReference>
<reference evidence="13" key="1">
    <citation type="submission" date="2014-05" db="EMBL/GenBank/DDBJ databases">
        <authorList>
            <person name="Chronopoulou M."/>
        </authorList>
    </citation>
    <scope>NUCLEOTIDE SEQUENCE</scope>
    <source>
        <tissue evidence="13">Whole organism</tissue>
    </source>
</reference>
<evidence type="ECO:0000256" key="4">
    <source>
        <dbReference type="ARBA" id="ARBA00023155"/>
    </source>
</evidence>
<dbReference type="SUPFAM" id="SSF46689">
    <property type="entry name" value="Homeodomain-like"/>
    <property type="match status" value="1"/>
</dbReference>
<feature type="region of interest" description="Disordered" evidence="10">
    <location>
        <begin position="172"/>
        <end position="193"/>
    </location>
</feature>
<dbReference type="InterPro" id="IPR017970">
    <property type="entry name" value="Homeobox_CS"/>
</dbReference>
<feature type="region of interest" description="Disordered" evidence="10">
    <location>
        <begin position="55"/>
        <end position="76"/>
    </location>
</feature>
<evidence type="ECO:0000256" key="10">
    <source>
        <dbReference type="SAM" id="MobiDB-lite"/>
    </source>
</evidence>
<dbReference type="Gene3D" id="1.10.10.60">
    <property type="entry name" value="Homeodomain-like"/>
    <property type="match status" value="1"/>
</dbReference>
<dbReference type="InterPro" id="IPR001356">
    <property type="entry name" value="HD"/>
</dbReference>
<organism evidence="13">
    <name type="scientific">Lepeophtheirus salmonis</name>
    <name type="common">Salmon louse</name>
    <name type="synonym">Caligus salmonis</name>
    <dbReference type="NCBI Taxonomy" id="72036"/>
    <lineage>
        <taxon>Eukaryota</taxon>
        <taxon>Metazoa</taxon>
        <taxon>Ecdysozoa</taxon>
        <taxon>Arthropoda</taxon>
        <taxon>Crustacea</taxon>
        <taxon>Multicrustacea</taxon>
        <taxon>Hexanauplia</taxon>
        <taxon>Copepoda</taxon>
        <taxon>Siphonostomatoida</taxon>
        <taxon>Caligidae</taxon>
        <taxon>Lepeophtheirus</taxon>
    </lineage>
</organism>
<dbReference type="InterPro" id="IPR009057">
    <property type="entry name" value="Homeodomain-like_sf"/>
</dbReference>
<dbReference type="Pfam" id="PF03826">
    <property type="entry name" value="OAR"/>
    <property type="match status" value="1"/>
</dbReference>
<dbReference type="InterPro" id="IPR052631">
    <property type="entry name" value="Paired_homeobox_Bicoid"/>
</dbReference>
<dbReference type="GO" id="GO:1990837">
    <property type="term" value="F:sequence-specific double-stranded DNA binding"/>
    <property type="evidence" value="ECO:0007669"/>
    <property type="project" value="TreeGrafter"/>
</dbReference>
<evidence type="ECO:0000256" key="2">
    <source>
        <dbReference type="ARBA" id="ARBA00022473"/>
    </source>
</evidence>
<evidence type="ECO:0000256" key="7">
    <source>
        <dbReference type="ARBA" id="ARBA00069290"/>
    </source>
</evidence>
<evidence type="ECO:0000259" key="12">
    <source>
        <dbReference type="PROSITE" id="PS50803"/>
    </source>
</evidence>
<proteinExistence type="inferred from homology"/>
<dbReference type="CDD" id="cd00086">
    <property type="entry name" value="homeodomain"/>
    <property type="match status" value="1"/>
</dbReference>
<feature type="domain" description="OAR" evidence="12">
    <location>
        <begin position="357"/>
        <end position="370"/>
    </location>
</feature>
<feature type="region of interest" description="Disordered" evidence="10">
    <location>
        <begin position="138"/>
        <end position="159"/>
    </location>
</feature>
<protein>
    <recommendedName>
        <fullName evidence="7">Homeobox protein unc-4</fullName>
    </recommendedName>
</protein>
<dbReference type="PROSITE" id="PS50071">
    <property type="entry name" value="HOMEOBOX_2"/>
    <property type="match status" value="1"/>
</dbReference>
<feature type="domain" description="Homeobox" evidence="11">
    <location>
        <begin position="70"/>
        <end position="130"/>
    </location>
</feature>
<dbReference type="PROSITE" id="PS50803">
    <property type="entry name" value="OAR"/>
    <property type="match status" value="1"/>
</dbReference>
<evidence type="ECO:0000256" key="5">
    <source>
        <dbReference type="ARBA" id="ARBA00023242"/>
    </source>
</evidence>